<organism evidence="1 2">
    <name type="scientific">Nostoc favosum CHAB5714</name>
    <dbReference type="NCBI Taxonomy" id="2780399"/>
    <lineage>
        <taxon>Bacteria</taxon>
        <taxon>Bacillati</taxon>
        <taxon>Cyanobacteriota</taxon>
        <taxon>Cyanophyceae</taxon>
        <taxon>Nostocales</taxon>
        <taxon>Nostocaceae</taxon>
        <taxon>Nostoc</taxon>
        <taxon>Nostoc favosum</taxon>
    </lineage>
</organism>
<dbReference type="EMBL" id="JAIVFQ010000116">
    <property type="protein sequence ID" value="MCC5604243.1"/>
    <property type="molecule type" value="Genomic_DNA"/>
</dbReference>
<comment type="caution">
    <text evidence="1">The sequence shown here is derived from an EMBL/GenBank/DDBJ whole genome shotgun (WGS) entry which is preliminary data.</text>
</comment>
<gene>
    <name evidence="1" type="ORF">LC586_35035</name>
</gene>
<evidence type="ECO:0000313" key="1">
    <source>
        <dbReference type="EMBL" id="MCC5604243.1"/>
    </source>
</evidence>
<sequence length="152" mass="17387">MTMILNKVITCLEKNEVKYEFDAENQCITTGFKGENIEDILLLINAGEDEDYLRILAPHLLTNINEAHESLIFQALLHISLQTNMVRWAYDPMGREICATVELPLFDSTLTEKQFEFCLEALVKIVDEIAIPRLKAILETGVFMTLETAYMN</sequence>
<evidence type="ECO:0000313" key="2">
    <source>
        <dbReference type="Proteomes" id="UP001199525"/>
    </source>
</evidence>
<reference evidence="1 2" key="1">
    <citation type="journal article" date="2021" name="Microorganisms">
        <title>Genome Evolution of Filamentous Cyanobacterium Nostoc Species: From Facultative Symbiosis to Free Living.</title>
        <authorList>
            <person name="Huo D."/>
            <person name="Li H."/>
            <person name="Cai F."/>
            <person name="Guo X."/>
            <person name="Qiao Z."/>
            <person name="Wang W."/>
            <person name="Yu G."/>
            <person name="Li R."/>
        </authorList>
    </citation>
    <scope>NUCLEOTIDE SEQUENCE [LARGE SCALE GENOMIC DNA]</scope>
    <source>
        <strain evidence="1 2">CHAB 5714</strain>
    </source>
</reference>
<dbReference type="RefSeq" id="WP_229490070.1">
    <property type="nucleotide sequence ID" value="NZ_JAIVFQ010000116.1"/>
</dbReference>
<dbReference type="Proteomes" id="UP001199525">
    <property type="component" value="Unassembled WGS sequence"/>
</dbReference>
<keyword evidence="2" id="KW-1185">Reference proteome</keyword>
<name>A0ABS8IKE2_9NOSO</name>
<protein>
    <submittedName>
        <fullName evidence="1">Uncharacterized protein</fullName>
    </submittedName>
</protein>
<accession>A0ABS8IKE2</accession>
<proteinExistence type="predicted"/>